<proteinExistence type="predicted"/>
<reference evidence="1" key="2">
    <citation type="submission" date="2025-09" db="UniProtKB">
        <authorList>
            <consortium name="EnsemblPlants"/>
        </authorList>
    </citation>
    <scope>IDENTIFICATION</scope>
</reference>
<evidence type="ECO:0000313" key="1">
    <source>
        <dbReference type="EnsemblPlants" id="AVESA.00010b.r2.1CG0103340.1.CDS"/>
    </source>
</evidence>
<dbReference type="Proteomes" id="UP001732700">
    <property type="component" value="Chromosome 1C"/>
</dbReference>
<dbReference type="EnsemblPlants" id="AVESA.00010b.r2.1CG0103340.1">
    <property type="protein sequence ID" value="AVESA.00010b.r2.1CG0103340.1.CDS"/>
    <property type="gene ID" value="AVESA.00010b.r2.1CG0103340"/>
</dbReference>
<keyword evidence="2" id="KW-1185">Reference proteome</keyword>
<name>A0ACD5TPW9_AVESA</name>
<sequence length="352" mass="39494">MLWRGKRGPGTGHLAARLGSRRPATLQLGSAPGQTRTTQPEGHPPPRYSTPKPYTPSQIPPHPSRCPDARFAANPDGPKRRIKPRDSPLSRRKSRAPAMAELLASWAAEERWMYPSFLAMYAVIYCVGQLALFRRWEWRHRLDGASCLISLAHGSAAAFGAVAAIAAQPAGKRGFAAPNSRLQDHVLDYSIAYFTMDLLHYLAFLPGDILFIAHHIATLFVFITCRYLAHHGAYALLVLLFLAEVTSLMQNVWTLAGIWRAEVPTAARVYNVLSVPFYVLYTIVRGVAGPIFFLKMSMFYLSGQAVDVIPWWVRISWIIVVGAAITVSNLWIWNLWKELSRERKQSMKKKDT</sequence>
<reference evidence="1" key="1">
    <citation type="submission" date="2021-05" db="EMBL/GenBank/DDBJ databases">
        <authorList>
            <person name="Scholz U."/>
            <person name="Mascher M."/>
            <person name="Fiebig A."/>
        </authorList>
    </citation>
    <scope>NUCLEOTIDE SEQUENCE [LARGE SCALE GENOMIC DNA]</scope>
</reference>
<protein>
    <submittedName>
        <fullName evidence="1">Uncharacterized protein</fullName>
    </submittedName>
</protein>
<evidence type="ECO:0000313" key="2">
    <source>
        <dbReference type="Proteomes" id="UP001732700"/>
    </source>
</evidence>
<accession>A0ACD5TPW9</accession>
<organism evidence="1 2">
    <name type="scientific">Avena sativa</name>
    <name type="common">Oat</name>
    <dbReference type="NCBI Taxonomy" id="4498"/>
    <lineage>
        <taxon>Eukaryota</taxon>
        <taxon>Viridiplantae</taxon>
        <taxon>Streptophyta</taxon>
        <taxon>Embryophyta</taxon>
        <taxon>Tracheophyta</taxon>
        <taxon>Spermatophyta</taxon>
        <taxon>Magnoliopsida</taxon>
        <taxon>Liliopsida</taxon>
        <taxon>Poales</taxon>
        <taxon>Poaceae</taxon>
        <taxon>BOP clade</taxon>
        <taxon>Pooideae</taxon>
        <taxon>Poodae</taxon>
        <taxon>Poeae</taxon>
        <taxon>Poeae Chloroplast Group 1 (Aveneae type)</taxon>
        <taxon>Aveninae</taxon>
        <taxon>Avena</taxon>
    </lineage>
</organism>